<comment type="similarity">
    <text evidence="1">Belongs to the PPR family. P subfamily.</text>
</comment>
<dbReference type="NCBIfam" id="TIGR00756">
    <property type="entry name" value="PPR"/>
    <property type="match status" value="7"/>
</dbReference>
<dbReference type="GO" id="GO:0005737">
    <property type="term" value="C:cytoplasm"/>
    <property type="evidence" value="ECO:0000318"/>
    <property type="project" value="GO_Central"/>
</dbReference>
<feature type="repeat" description="PPR" evidence="3">
    <location>
        <begin position="316"/>
        <end position="350"/>
    </location>
</feature>
<evidence type="ECO:0000256" key="2">
    <source>
        <dbReference type="ARBA" id="ARBA00022737"/>
    </source>
</evidence>
<dbReference type="OMA" id="IMIRCHC"/>
<accession>A0A2K1XF84</accession>
<dbReference type="STRING" id="3694.A0A2K1XF84"/>
<dbReference type="EMBL" id="CM009305">
    <property type="protein sequence ID" value="PNS99448.1"/>
    <property type="molecule type" value="Genomic_DNA"/>
</dbReference>
<name>A0A2K1XF84_POPTR</name>
<evidence type="ECO:0000256" key="1">
    <source>
        <dbReference type="ARBA" id="ARBA00007626"/>
    </source>
</evidence>
<feature type="repeat" description="PPR" evidence="3">
    <location>
        <begin position="386"/>
        <end position="425"/>
    </location>
</feature>
<sequence>MMSMSLPSPCSPLSEFLPSPSLSNHPVFFNNTSKLCCHKFSSLKLVFIPAASLSTTKSYPTETTVLHSPILGNKEQRLYPKEGEEHKGLPMKEEEQESLDFDEKASKFQVLDLLNAVKALPCKERVDYIVRVLDKEIGFFNISDFNDVLMALVTANESDLVLKLYSGLSCYSLEPNSWTFSIMVRCHCKKKDPGEAKRVLDQMMQKGFNPNVATLTILINSFCKMGQLQNTFQVFEVMDRIGCKPNIQTYNCLLKGMCYVGRIEEAFELMEDIKKTTVEPDIYTYTAMMDGFCKVGRSDEAMELLNEAMEMGLAPNVVTFNTLLDGYAKEGRPLKGFGVLKLMKQRKCMPDYISYSTLLHGLLLWGKVLAGLRIFNEMEGSGLEADERLMNSLVRGLCRKSIKENDLVEVAYEVFEKMKKRGFVIEQSTYALVIQALWVAKKVDDAFINLHQMVRLGYIPRLITINNVIRALCVGGKVDKAFYVLVLMYENSKIPSRMSYDLLIHELNRQERTLGACNVYGAALVRGVVPHKKPRR</sequence>
<dbReference type="InterPro" id="IPR011990">
    <property type="entry name" value="TPR-like_helical_dom_sf"/>
</dbReference>
<feature type="repeat" description="PPR" evidence="3">
    <location>
        <begin position="176"/>
        <end position="210"/>
    </location>
</feature>
<dbReference type="PANTHER" id="PTHR46128">
    <property type="entry name" value="MITOCHONDRIAL GROUP I INTRON SPLICING FACTOR CCM1"/>
    <property type="match status" value="1"/>
</dbReference>
<feature type="repeat" description="PPR" evidence="3">
    <location>
        <begin position="246"/>
        <end position="280"/>
    </location>
</feature>
<feature type="repeat" description="PPR" evidence="3">
    <location>
        <begin position="211"/>
        <end position="245"/>
    </location>
</feature>
<reference evidence="5 6" key="1">
    <citation type="journal article" date="2006" name="Science">
        <title>The genome of black cottonwood, Populus trichocarpa (Torr. &amp; Gray).</title>
        <authorList>
            <person name="Tuskan G.A."/>
            <person name="Difazio S."/>
            <person name="Jansson S."/>
            <person name="Bohlmann J."/>
            <person name="Grigoriev I."/>
            <person name="Hellsten U."/>
            <person name="Putnam N."/>
            <person name="Ralph S."/>
            <person name="Rombauts S."/>
            <person name="Salamov A."/>
            <person name="Schein J."/>
            <person name="Sterck L."/>
            <person name="Aerts A."/>
            <person name="Bhalerao R.R."/>
            <person name="Bhalerao R.P."/>
            <person name="Blaudez D."/>
            <person name="Boerjan W."/>
            <person name="Brun A."/>
            <person name="Brunner A."/>
            <person name="Busov V."/>
            <person name="Campbell M."/>
            <person name="Carlson J."/>
            <person name="Chalot M."/>
            <person name="Chapman J."/>
            <person name="Chen G.L."/>
            <person name="Cooper D."/>
            <person name="Coutinho P.M."/>
            <person name="Couturier J."/>
            <person name="Covert S."/>
            <person name="Cronk Q."/>
            <person name="Cunningham R."/>
            <person name="Davis J."/>
            <person name="Degroeve S."/>
            <person name="Dejardin A."/>
            <person name="Depamphilis C."/>
            <person name="Detter J."/>
            <person name="Dirks B."/>
            <person name="Dubchak I."/>
            <person name="Duplessis S."/>
            <person name="Ehlting J."/>
            <person name="Ellis B."/>
            <person name="Gendler K."/>
            <person name="Goodstein D."/>
            <person name="Gribskov M."/>
            <person name="Grimwood J."/>
            <person name="Groover A."/>
            <person name="Gunter L."/>
            <person name="Hamberger B."/>
            <person name="Heinze B."/>
            <person name="Helariutta Y."/>
            <person name="Henrissat B."/>
            <person name="Holligan D."/>
            <person name="Holt R."/>
            <person name="Huang W."/>
            <person name="Islam-Faridi N."/>
            <person name="Jones S."/>
            <person name="Jones-Rhoades M."/>
            <person name="Jorgensen R."/>
            <person name="Joshi C."/>
            <person name="Kangasjarvi J."/>
            <person name="Karlsson J."/>
            <person name="Kelleher C."/>
            <person name="Kirkpatrick R."/>
            <person name="Kirst M."/>
            <person name="Kohler A."/>
            <person name="Kalluri U."/>
            <person name="Larimer F."/>
            <person name="Leebens-Mack J."/>
            <person name="Leple J.C."/>
            <person name="Locascio P."/>
            <person name="Lou Y."/>
            <person name="Lucas S."/>
            <person name="Martin F."/>
            <person name="Montanini B."/>
            <person name="Napoli C."/>
            <person name="Nelson D.R."/>
            <person name="Nelson C."/>
            <person name="Nieminen K."/>
            <person name="Nilsson O."/>
            <person name="Pereda V."/>
            <person name="Peter G."/>
            <person name="Philippe R."/>
            <person name="Pilate G."/>
            <person name="Poliakov A."/>
            <person name="Razumovskaya J."/>
            <person name="Richardson P."/>
            <person name="Rinaldi C."/>
            <person name="Ritland K."/>
            <person name="Rouze P."/>
            <person name="Ryaboy D."/>
            <person name="Schmutz J."/>
            <person name="Schrader J."/>
            <person name="Segerman B."/>
            <person name="Shin H."/>
            <person name="Siddiqui A."/>
            <person name="Sterky F."/>
            <person name="Terry A."/>
            <person name="Tsai C.J."/>
            <person name="Uberbacher E."/>
            <person name="Unneberg P."/>
            <person name="Vahala J."/>
            <person name="Wall K."/>
            <person name="Wessler S."/>
            <person name="Yang G."/>
            <person name="Yin T."/>
            <person name="Douglas C."/>
            <person name="Marra M."/>
            <person name="Sandberg G."/>
            <person name="Van de Peer Y."/>
            <person name="Rokhsar D."/>
        </authorList>
    </citation>
    <scope>NUCLEOTIDE SEQUENCE [LARGE SCALE GENOMIC DNA]</scope>
    <source>
        <strain evidence="6">cv. Nisqually</strain>
    </source>
</reference>
<dbReference type="Pfam" id="PF17177">
    <property type="entry name" value="PPR_long"/>
    <property type="match status" value="1"/>
</dbReference>
<dbReference type="GO" id="GO:0006397">
    <property type="term" value="P:mRNA processing"/>
    <property type="evidence" value="ECO:0000318"/>
    <property type="project" value="GO_Central"/>
</dbReference>
<dbReference type="Pfam" id="PF13041">
    <property type="entry name" value="PPR_2"/>
    <property type="match status" value="3"/>
</dbReference>
<feature type="repeat" description="PPR" evidence="3">
    <location>
        <begin position="281"/>
        <end position="315"/>
    </location>
</feature>
<evidence type="ECO:0000256" key="3">
    <source>
        <dbReference type="PROSITE-ProRule" id="PRU00708"/>
    </source>
</evidence>
<keyword evidence="2" id="KW-0677">Repeat</keyword>
<dbReference type="AlphaFoldDB" id="A0A2K1XF84"/>
<dbReference type="InterPro" id="IPR050872">
    <property type="entry name" value="PPR_P_subfamily"/>
</dbReference>
<proteinExistence type="inferred from homology"/>
<protein>
    <recommendedName>
        <fullName evidence="4">PROP1-like PPR domain-containing protein</fullName>
    </recommendedName>
</protein>
<dbReference type="InterPro" id="IPR002885">
    <property type="entry name" value="PPR_rpt"/>
</dbReference>
<keyword evidence="6" id="KW-1185">Reference proteome</keyword>
<feature type="domain" description="PROP1-like PPR" evidence="4">
    <location>
        <begin position="370"/>
        <end position="485"/>
    </location>
</feature>
<feature type="repeat" description="PPR" evidence="3">
    <location>
        <begin position="351"/>
        <end position="385"/>
    </location>
</feature>
<dbReference type="PROSITE" id="PS51375">
    <property type="entry name" value="PPR"/>
    <property type="match status" value="7"/>
</dbReference>
<evidence type="ECO:0000313" key="5">
    <source>
        <dbReference type="EMBL" id="PNS99448.1"/>
    </source>
</evidence>
<gene>
    <name evidence="5" type="ORF">POPTR_016G136700</name>
</gene>
<organism evidence="5 6">
    <name type="scientific">Populus trichocarpa</name>
    <name type="common">Western balsam poplar</name>
    <name type="synonym">Populus balsamifera subsp. trichocarpa</name>
    <dbReference type="NCBI Taxonomy" id="3694"/>
    <lineage>
        <taxon>Eukaryota</taxon>
        <taxon>Viridiplantae</taxon>
        <taxon>Streptophyta</taxon>
        <taxon>Embryophyta</taxon>
        <taxon>Tracheophyta</taxon>
        <taxon>Spermatophyta</taxon>
        <taxon>Magnoliopsida</taxon>
        <taxon>eudicotyledons</taxon>
        <taxon>Gunneridae</taxon>
        <taxon>Pentapetalae</taxon>
        <taxon>rosids</taxon>
        <taxon>fabids</taxon>
        <taxon>Malpighiales</taxon>
        <taxon>Salicaceae</taxon>
        <taxon>Saliceae</taxon>
        <taxon>Populus</taxon>
    </lineage>
</organism>
<dbReference type="GO" id="GO:0003729">
    <property type="term" value="F:mRNA binding"/>
    <property type="evidence" value="ECO:0000318"/>
    <property type="project" value="GO_Central"/>
</dbReference>
<dbReference type="SUPFAM" id="SSF81901">
    <property type="entry name" value="HCP-like"/>
    <property type="match status" value="1"/>
</dbReference>
<dbReference type="InParanoid" id="A0A2K1XF84"/>
<dbReference type="SMR" id="A0A2K1XF84"/>
<evidence type="ECO:0000259" key="4">
    <source>
        <dbReference type="Pfam" id="PF17177"/>
    </source>
</evidence>
<dbReference type="InterPro" id="IPR033443">
    <property type="entry name" value="PROP1-like_PPR_dom"/>
</dbReference>
<dbReference type="Gene3D" id="1.25.40.10">
    <property type="entry name" value="Tetratricopeptide repeat domain"/>
    <property type="match status" value="4"/>
</dbReference>
<dbReference type="Gramene" id="Potri.016G136700.1.v4.1">
    <property type="protein sequence ID" value="Potri.016G136700.1.v4.1"/>
    <property type="gene ID" value="Potri.016G136700.v4.1"/>
</dbReference>
<evidence type="ECO:0000313" key="6">
    <source>
        <dbReference type="Proteomes" id="UP000006729"/>
    </source>
</evidence>
<dbReference type="Proteomes" id="UP000006729">
    <property type="component" value="Chromosome 16"/>
</dbReference>
<dbReference type="PANTHER" id="PTHR46128:SF262">
    <property type="entry name" value="PENTACOTRIPEPTIDE-REPEAT REGION OF PRORP DOMAIN-CONTAINING PROTEIN"/>
    <property type="match status" value="1"/>
</dbReference>